<dbReference type="AlphaFoldDB" id="A0AAP0EC64"/>
<organism evidence="1 2">
    <name type="scientific">Stephania cephalantha</name>
    <dbReference type="NCBI Taxonomy" id="152367"/>
    <lineage>
        <taxon>Eukaryota</taxon>
        <taxon>Viridiplantae</taxon>
        <taxon>Streptophyta</taxon>
        <taxon>Embryophyta</taxon>
        <taxon>Tracheophyta</taxon>
        <taxon>Spermatophyta</taxon>
        <taxon>Magnoliopsida</taxon>
        <taxon>Ranunculales</taxon>
        <taxon>Menispermaceae</taxon>
        <taxon>Menispermoideae</taxon>
        <taxon>Cissampelideae</taxon>
        <taxon>Stephania</taxon>
    </lineage>
</organism>
<accession>A0AAP0EC64</accession>
<gene>
    <name evidence="1" type="ORF">Scep_027919</name>
</gene>
<evidence type="ECO:0000313" key="1">
    <source>
        <dbReference type="EMBL" id="KAK9088837.1"/>
    </source>
</evidence>
<reference evidence="1 2" key="1">
    <citation type="submission" date="2024-01" db="EMBL/GenBank/DDBJ databases">
        <title>Genome assemblies of Stephania.</title>
        <authorList>
            <person name="Yang L."/>
        </authorList>
    </citation>
    <scope>NUCLEOTIDE SEQUENCE [LARGE SCALE GENOMIC DNA]</scope>
    <source>
        <strain evidence="1">JXDWG</strain>
        <tissue evidence="1">Leaf</tissue>
    </source>
</reference>
<dbReference type="EMBL" id="JBBNAG010000012">
    <property type="protein sequence ID" value="KAK9088837.1"/>
    <property type="molecule type" value="Genomic_DNA"/>
</dbReference>
<dbReference type="Proteomes" id="UP001419268">
    <property type="component" value="Unassembled WGS sequence"/>
</dbReference>
<proteinExistence type="predicted"/>
<evidence type="ECO:0000313" key="2">
    <source>
        <dbReference type="Proteomes" id="UP001419268"/>
    </source>
</evidence>
<protein>
    <submittedName>
        <fullName evidence="1">Uncharacterized protein</fullName>
    </submittedName>
</protein>
<comment type="caution">
    <text evidence="1">The sequence shown here is derived from an EMBL/GenBank/DDBJ whole genome shotgun (WGS) entry which is preliminary data.</text>
</comment>
<name>A0AAP0EC64_9MAGN</name>
<sequence>MSCLCQGATFLMPRHGAALLVPRHDLARAKGSAKVSPYSCPRNLPRFGLARAKSRPNSCPGNVPRFGLARAKARPNFCPRNVPRFGLARAKARPNFCPRNVPRSARAYAKARAKWSRKLPNCLVPLLPPGSITASTAWSIATCSGHFRTCLGHASAHDQGSYPTAGNRLDLVHPHLKGLDPRFSKGQELLGGAWPCPGTGVLAGARLSPTGSG</sequence>
<keyword evidence="2" id="KW-1185">Reference proteome</keyword>